<dbReference type="EMBL" id="AZBU02000011">
    <property type="protein sequence ID" value="TKR60553.1"/>
    <property type="molecule type" value="Genomic_DNA"/>
</dbReference>
<dbReference type="Proteomes" id="UP000298663">
    <property type="component" value="Unassembled WGS sequence"/>
</dbReference>
<reference evidence="3 4" key="1">
    <citation type="journal article" date="2015" name="Genome Biol.">
        <title>Comparative genomics of Steinernema reveals deeply conserved gene regulatory networks.</title>
        <authorList>
            <person name="Dillman A.R."/>
            <person name="Macchietto M."/>
            <person name="Porter C.F."/>
            <person name="Rogers A."/>
            <person name="Williams B."/>
            <person name="Antoshechkin I."/>
            <person name="Lee M.M."/>
            <person name="Goodwin Z."/>
            <person name="Lu X."/>
            <person name="Lewis E.E."/>
            <person name="Goodrich-Blair H."/>
            <person name="Stock S.P."/>
            <person name="Adams B.J."/>
            <person name="Sternberg P.W."/>
            <person name="Mortazavi A."/>
        </authorList>
    </citation>
    <scope>NUCLEOTIDE SEQUENCE [LARGE SCALE GENOMIC DNA]</scope>
    <source>
        <strain evidence="3 4">ALL</strain>
    </source>
</reference>
<proteinExistence type="inferred from homology"/>
<evidence type="ECO:0000313" key="4">
    <source>
        <dbReference type="Proteomes" id="UP000298663"/>
    </source>
</evidence>
<dbReference type="InterPro" id="IPR002347">
    <property type="entry name" value="SDR_fam"/>
</dbReference>
<dbReference type="PRINTS" id="PR00081">
    <property type="entry name" value="GDHRDH"/>
</dbReference>
<comment type="similarity">
    <text evidence="2">Belongs to the short-chain dehydrogenases/reductases (SDR) family.</text>
</comment>
<dbReference type="InterPro" id="IPR036291">
    <property type="entry name" value="NAD(P)-bd_dom_sf"/>
</dbReference>
<organism evidence="3 4">
    <name type="scientific">Steinernema carpocapsae</name>
    <name type="common">Entomopathogenic nematode</name>
    <dbReference type="NCBI Taxonomy" id="34508"/>
    <lineage>
        <taxon>Eukaryota</taxon>
        <taxon>Metazoa</taxon>
        <taxon>Ecdysozoa</taxon>
        <taxon>Nematoda</taxon>
        <taxon>Chromadorea</taxon>
        <taxon>Rhabditida</taxon>
        <taxon>Tylenchina</taxon>
        <taxon>Panagrolaimomorpha</taxon>
        <taxon>Strongyloidoidea</taxon>
        <taxon>Steinernematidae</taxon>
        <taxon>Steinernema</taxon>
    </lineage>
</organism>
<protein>
    <submittedName>
        <fullName evidence="3">Uncharacterized protein</fullName>
    </submittedName>
</protein>
<dbReference type="PANTHER" id="PTHR43157">
    <property type="entry name" value="PHOSPHATIDYLINOSITOL-GLYCAN BIOSYNTHESIS CLASS F PROTEIN-RELATED"/>
    <property type="match status" value="1"/>
</dbReference>
<keyword evidence="1" id="KW-0560">Oxidoreductase</keyword>
<dbReference type="Gene3D" id="3.40.50.720">
    <property type="entry name" value="NAD(P)-binding Rossmann-like Domain"/>
    <property type="match status" value="1"/>
</dbReference>
<comment type="caution">
    <text evidence="3">The sequence shown here is derived from an EMBL/GenBank/DDBJ whole genome shotgun (WGS) entry which is preliminary data.</text>
</comment>
<reference evidence="3 4" key="2">
    <citation type="journal article" date="2019" name="G3 (Bethesda)">
        <title>Hybrid Assembly of the Genome of the Entomopathogenic Nematode Steinernema carpocapsae Identifies the X-Chromosome.</title>
        <authorList>
            <person name="Serra L."/>
            <person name="Macchietto M."/>
            <person name="Macias-Munoz A."/>
            <person name="McGill C.J."/>
            <person name="Rodriguez I.M."/>
            <person name="Rodriguez B."/>
            <person name="Murad R."/>
            <person name="Mortazavi A."/>
        </authorList>
    </citation>
    <scope>NUCLEOTIDE SEQUENCE [LARGE SCALE GENOMIC DNA]</scope>
    <source>
        <strain evidence="3 4">ALL</strain>
    </source>
</reference>
<dbReference type="AlphaFoldDB" id="A0A4U5LWJ1"/>
<dbReference type="STRING" id="34508.A0A4U5LWJ1"/>
<accession>A0A4U5LWJ1</accession>
<dbReference type="OrthoDB" id="191139at2759"/>
<dbReference type="SUPFAM" id="SSF51735">
    <property type="entry name" value="NAD(P)-binding Rossmann-fold domains"/>
    <property type="match status" value="1"/>
</dbReference>
<name>A0A4U5LWJ1_STECR</name>
<evidence type="ECO:0000313" key="3">
    <source>
        <dbReference type="EMBL" id="TKR60553.1"/>
    </source>
</evidence>
<dbReference type="PRINTS" id="PR00080">
    <property type="entry name" value="SDRFAMILY"/>
</dbReference>
<dbReference type="CDD" id="cd05327">
    <property type="entry name" value="retinol-DH_like_SDR_c_like"/>
    <property type="match status" value="1"/>
</dbReference>
<evidence type="ECO:0000256" key="2">
    <source>
        <dbReference type="RuleBase" id="RU000363"/>
    </source>
</evidence>
<dbReference type="PANTHER" id="PTHR43157:SF31">
    <property type="entry name" value="PHOSPHATIDYLINOSITOL-GLYCAN BIOSYNTHESIS CLASS F PROTEIN"/>
    <property type="match status" value="1"/>
</dbReference>
<dbReference type="GO" id="GO:0016491">
    <property type="term" value="F:oxidoreductase activity"/>
    <property type="evidence" value="ECO:0007669"/>
    <property type="project" value="UniProtKB-KW"/>
</dbReference>
<dbReference type="Pfam" id="PF00106">
    <property type="entry name" value="adh_short"/>
    <property type="match status" value="1"/>
</dbReference>
<gene>
    <name evidence="3" type="ORF">L596_027783</name>
</gene>
<sequence length="333" mass="37125">MWQTMDDCCVCGLFWKIPLIVVVLYSLRKFIRGSQFSENVRADGAVVVVTGASSGIGKRIAEQLNLRGAKVYLMCRNLKKAADAVDELVATAGCARNRLIVREMDLSDLQSVRAAAHRLRDEEPKIDILVNNAGIYGLTKFEKTVDGFEKLWQSNYLGHFIFTDLLIAQLKNSAAARIVNVSSMLHKFADTVAEGTINEESKFGIYQTYNRSKAAMVMHCRSLAKRFAEEGVGNVTVNSCHPGVVKTGIINASFMDVFPIRQIIHPLCWFFMKTDLDGAQTPLFVALSQEISGITGQYFSDLAEDKMGDLAKNDAECEKLFEYSRRVVGRKQK</sequence>
<evidence type="ECO:0000256" key="1">
    <source>
        <dbReference type="ARBA" id="ARBA00023002"/>
    </source>
</evidence>
<keyword evidence="4" id="KW-1185">Reference proteome</keyword>